<feature type="region of interest" description="Disordered" evidence="1">
    <location>
        <begin position="49"/>
        <end position="154"/>
    </location>
</feature>
<feature type="compositionally biased region" description="Acidic residues" evidence="1">
    <location>
        <begin position="112"/>
        <end position="128"/>
    </location>
</feature>
<dbReference type="AlphaFoldDB" id="A0AA36N5Y4"/>
<organism evidence="2 3">
    <name type="scientific">Effrenium voratum</name>
    <dbReference type="NCBI Taxonomy" id="2562239"/>
    <lineage>
        <taxon>Eukaryota</taxon>
        <taxon>Sar</taxon>
        <taxon>Alveolata</taxon>
        <taxon>Dinophyceae</taxon>
        <taxon>Suessiales</taxon>
        <taxon>Symbiodiniaceae</taxon>
        <taxon>Effrenium</taxon>
    </lineage>
</organism>
<keyword evidence="3" id="KW-1185">Reference proteome</keyword>
<gene>
    <name evidence="2" type="ORF">EVOR1521_LOCUS19947</name>
</gene>
<dbReference type="Proteomes" id="UP001178507">
    <property type="component" value="Unassembled WGS sequence"/>
</dbReference>
<dbReference type="EMBL" id="CAUJNA010003190">
    <property type="protein sequence ID" value="CAJ1395527.1"/>
    <property type="molecule type" value="Genomic_DNA"/>
</dbReference>
<feature type="compositionally biased region" description="Basic and acidic residues" evidence="1">
    <location>
        <begin position="49"/>
        <end position="80"/>
    </location>
</feature>
<protein>
    <submittedName>
        <fullName evidence="2">Uncharacterized protein</fullName>
    </submittedName>
</protein>
<comment type="caution">
    <text evidence="2">The sequence shown here is derived from an EMBL/GenBank/DDBJ whole genome shotgun (WGS) entry which is preliminary data.</text>
</comment>
<proteinExistence type="predicted"/>
<sequence length="322" mass="34757">MKLASAERELSKMEALKSELESLKKQLGERDVKIEELEAEIKRLTELLKKSAKSEGKPGKKEPKAPKEEKEAKKEKRYKQDTGPARESPSKPTVAATEGEDKPPPAEKPPEPDEVPSESEDEESEEEAPPPPKVFEDKCVGNGPGKGLQDQPLICKGRGLKQEEELNKTGRVYERNLVEQPTLSLSNTPGLATTLDLDNTLARLKGARGVGVYAGGSSMLGGVQFASTWSSKSTPHLLANTWPEAEPYLTQVWEHNPKGHKAPVKRELIKLGAISPQRSTMQSMDTSLGATNTTNAISSTSPATTTLVSTATVKDVLAAAAS</sequence>
<evidence type="ECO:0000256" key="1">
    <source>
        <dbReference type="SAM" id="MobiDB-lite"/>
    </source>
</evidence>
<evidence type="ECO:0000313" key="2">
    <source>
        <dbReference type="EMBL" id="CAJ1395527.1"/>
    </source>
</evidence>
<name>A0AA36N5Y4_9DINO</name>
<reference evidence="2" key="1">
    <citation type="submission" date="2023-08" db="EMBL/GenBank/DDBJ databases">
        <authorList>
            <person name="Chen Y."/>
            <person name="Shah S."/>
            <person name="Dougan E. K."/>
            <person name="Thang M."/>
            <person name="Chan C."/>
        </authorList>
    </citation>
    <scope>NUCLEOTIDE SEQUENCE</scope>
</reference>
<evidence type="ECO:0000313" key="3">
    <source>
        <dbReference type="Proteomes" id="UP001178507"/>
    </source>
</evidence>
<accession>A0AA36N5Y4</accession>
<feature type="compositionally biased region" description="Basic and acidic residues" evidence="1">
    <location>
        <begin position="99"/>
        <end position="111"/>
    </location>
</feature>